<dbReference type="GO" id="GO:0008233">
    <property type="term" value="F:peptidase activity"/>
    <property type="evidence" value="ECO:0007669"/>
    <property type="project" value="UniProtKB-KW"/>
</dbReference>
<dbReference type="Pfam" id="PF25597">
    <property type="entry name" value="SH3_retrovirus"/>
    <property type="match status" value="1"/>
</dbReference>
<protein>
    <recommendedName>
        <fullName evidence="3">Integrase catalytic domain-containing protein</fullName>
    </recommendedName>
</protein>
<accession>A0A2Z6NMM0</accession>
<keyword evidence="1" id="KW-0645">Protease</keyword>
<keyword evidence="1" id="KW-0378">Hydrolase</keyword>
<dbReference type="EMBL" id="DF973689">
    <property type="protein sequence ID" value="GAU37822.1"/>
    <property type="molecule type" value="Genomic_DNA"/>
</dbReference>
<dbReference type="InterPro" id="IPR039537">
    <property type="entry name" value="Retrotran_Ty1/copia-like"/>
</dbReference>
<dbReference type="InterPro" id="IPR054722">
    <property type="entry name" value="PolX-like_BBD"/>
</dbReference>
<evidence type="ECO:0000313" key="4">
    <source>
        <dbReference type="EMBL" id="GAU37822.1"/>
    </source>
</evidence>
<feature type="compositionally biased region" description="Basic and acidic residues" evidence="2">
    <location>
        <begin position="104"/>
        <end position="114"/>
    </location>
</feature>
<dbReference type="OrthoDB" id="6776856at2759"/>
<dbReference type="Gene3D" id="3.30.420.10">
    <property type="entry name" value="Ribonuclease H-like superfamily/Ribonuclease H"/>
    <property type="match status" value="1"/>
</dbReference>
<dbReference type="Pfam" id="PF14223">
    <property type="entry name" value="Retrotran_gag_2"/>
    <property type="match status" value="1"/>
</dbReference>
<dbReference type="AlphaFoldDB" id="A0A2Z6NMM0"/>
<evidence type="ECO:0000259" key="3">
    <source>
        <dbReference type="PROSITE" id="PS50994"/>
    </source>
</evidence>
<dbReference type="InterPro" id="IPR001584">
    <property type="entry name" value="Integrase_cat-core"/>
</dbReference>
<dbReference type="GO" id="GO:0006508">
    <property type="term" value="P:proteolysis"/>
    <property type="evidence" value="ECO:0007669"/>
    <property type="project" value="UniProtKB-KW"/>
</dbReference>
<reference evidence="5" key="1">
    <citation type="journal article" date="2017" name="Front. Plant Sci.">
        <title>Climate Clever Clovers: New Paradigm to Reduce the Environmental Footprint of Ruminants by Breeding Low Methanogenic Forages Utilizing Haplotype Variation.</title>
        <authorList>
            <person name="Kaur P."/>
            <person name="Appels R."/>
            <person name="Bayer P.E."/>
            <person name="Keeble-Gagnere G."/>
            <person name="Wang J."/>
            <person name="Hirakawa H."/>
            <person name="Shirasawa K."/>
            <person name="Vercoe P."/>
            <person name="Stefanova K."/>
            <person name="Durmic Z."/>
            <person name="Nichols P."/>
            <person name="Revell C."/>
            <person name="Isobe S.N."/>
            <person name="Edwards D."/>
            <person name="Erskine W."/>
        </authorList>
    </citation>
    <scope>NUCLEOTIDE SEQUENCE [LARGE SCALE GENOMIC DNA]</scope>
    <source>
        <strain evidence="5">cv. Daliak</strain>
    </source>
</reference>
<dbReference type="InterPro" id="IPR036397">
    <property type="entry name" value="RNaseH_sf"/>
</dbReference>
<dbReference type="PANTHER" id="PTHR42648">
    <property type="entry name" value="TRANSPOSASE, PUTATIVE-RELATED"/>
    <property type="match status" value="1"/>
</dbReference>
<name>A0A2Z6NMM0_TRISU</name>
<evidence type="ECO:0000256" key="2">
    <source>
        <dbReference type="SAM" id="MobiDB-lite"/>
    </source>
</evidence>
<evidence type="ECO:0000313" key="5">
    <source>
        <dbReference type="Proteomes" id="UP000242715"/>
    </source>
</evidence>
<evidence type="ECO:0000256" key="1">
    <source>
        <dbReference type="ARBA" id="ARBA00022670"/>
    </source>
</evidence>
<feature type="compositionally biased region" description="Basic and acidic residues" evidence="2">
    <location>
        <begin position="449"/>
        <end position="460"/>
    </location>
</feature>
<keyword evidence="5" id="KW-1185">Reference proteome</keyword>
<dbReference type="Pfam" id="PF22936">
    <property type="entry name" value="Pol_BBD"/>
    <property type="match status" value="1"/>
</dbReference>
<feature type="domain" description="Integrase catalytic" evidence="3">
    <location>
        <begin position="167"/>
        <end position="345"/>
    </location>
</feature>
<organism evidence="4 5">
    <name type="scientific">Trifolium subterraneum</name>
    <name type="common">Subterranean clover</name>
    <dbReference type="NCBI Taxonomy" id="3900"/>
    <lineage>
        <taxon>Eukaryota</taxon>
        <taxon>Viridiplantae</taxon>
        <taxon>Streptophyta</taxon>
        <taxon>Embryophyta</taxon>
        <taxon>Tracheophyta</taxon>
        <taxon>Spermatophyta</taxon>
        <taxon>Magnoliopsida</taxon>
        <taxon>eudicotyledons</taxon>
        <taxon>Gunneridae</taxon>
        <taxon>Pentapetalae</taxon>
        <taxon>rosids</taxon>
        <taxon>fabids</taxon>
        <taxon>Fabales</taxon>
        <taxon>Fabaceae</taxon>
        <taxon>Papilionoideae</taxon>
        <taxon>50 kb inversion clade</taxon>
        <taxon>NPAAA clade</taxon>
        <taxon>Hologalegina</taxon>
        <taxon>IRL clade</taxon>
        <taxon>Trifolieae</taxon>
        <taxon>Trifolium</taxon>
    </lineage>
</organism>
<dbReference type="InterPro" id="IPR057670">
    <property type="entry name" value="SH3_retrovirus"/>
</dbReference>
<dbReference type="PROSITE" id="PS50994">
    <property type="entry name" value="INTEGRASE"/>
    <property type="match status" value="1"/>
</dbReference>
<dbReference type="Proteomes" id="UP000242715">
    <property type="component" value="Unassembled WGS sequence"/>
</dbReference>
<dbReference type="SUPFAM" id="SSF53098">
    <property type="entry name" value="Ribonuclease H-like"/>
    <property type="match status" value="1"/>
</dbReference>
<dbReference type="GO" id="GO:0015074">
    <property type="term" value="P:DNA integration"/>
    <property type="evidence" value="ECO:0007669"/>
    <property type="project" value="InterPro"/>
</dbReference>
<feature type="region of interest" description="Disordered" evidence="2">
    <location>
        <begin position="104"/>
        <end position="147"/>
    </location>
</feature>
<dbReference type="PANTHER" id="PTHR42648:SF18">
    <property type="entry name" value="RETROTRANSPOSON, UNCLASSIFIED-LIKE PROTEIN"/>
    <property type="match status" value="1"/>
</dbReference>
<feature type="compositionally biased region" description="Gly residues" evidence="2">
    <location>
        <begin position="121"/>
        <end position="142"/>
    </location>
</feature>
<sequence>MRQKYQGSMKVKRAQLQAYRKEYGGLNMKIGESVDEFFARTLTIANKMTSHGENLTQGDIVEKILHSLTSRFNYVACSIEESHDVTTMFVDELQSSLVVHEKRMKGQKEQEEQALKVSYGGRSGRGRGGAGRGRAHGGGSGGEENSSYVQFDEGEEILLMAQETKEIKEQESHSEIWFLDSGCNNHMIGKKEWLFDFDDSFKDSVKLGDDSKMAVMGKGNLKLHIEEALVIFQKFKIMVENATQHKIQCLRTDRGGEYTSTAFNEFCDLHGIRRQLTAAYTPQQNGVSKRKNRIILNVVKCMLDDKKRPKKFWPEGVNWSVHILNRCPTFVVKDMTPEEAWSKSKPFVSHFKVFGCIAYVHVPDNLRKKLDDRSYVCIHLGISEESKAYKFYDPTKAKLVVSKDVKFDEVSQWDWENKRIDIAKTVSVENHIDTKACSSSKYSENADDMENHTSNDHDENINEVIVSDSEDSEVPSEAKTVFRG</sequence>
<feature type="region of interest" description="Disordered" evidence="2">
    <location>
        <begin position="439"/>
        <end position="484"/>
    </location>
</feature>
<gene>
    <name evidence="4" type="ORF">TSUD_276400</name>
</gene>
<dbReference type="InterPro" id="IPR012337">
    <property type="entry name" value="RNaseH-like_sf"/>
</dbReference>
<proteinExistence type="predicted"/>
<dbReference type="GO" id="GO:0003676">
    <property type="term" value="F:nucleic acid binding"/>
    <property type="evidence" value="ECO:0007669"/>
    <property type="project" value="InterPro"/>
</dbReference>